<sequence length="187" mass="21195">MIQNFKEWLDDKIIVQQLVKLLTLTNVNERHTNSSELFANIIKLSRDNKLSIVDRIEPVSLSEENVFLLLDTILAEPQTESSIVRRIQVLLVLLGQETTSESFWLASCYRYSTSALRRLVAELADKKLSEKTKTLDDKGLWHEIVNIDPEASLGKRFGLSLTTDGASVSIQCRKNVINKNNPNIVTI</sequence>
<evidence type="ECO:0000256" key="1">
    <source>
        <dbReference type="ARBA" id="ARBA00006180"/>
    </source>
</evidence>
<comment type="caution">
    <text evidence="2">The sequence shown here is derived from an EMBL/GenBank/DDBJ whole genome shotgun (WGS) entry which is preliminary data.</text>
</comment>
<dbReference type="EMBL" id="JACMRX010000003">
    <property type="protein sequence ID" value="KAF7993164.1"/>
    <property type="molecule type" value="Genomic_DNA"/>
</dbReference>
<organism evidence="2 3">
    <name type="scientific">Aphidius gifuensis</name>
    <name type="common">Parasitoid wasp</name>
    <dbReference type="NCBI Taxonomy" id="684658"/>
    <lineage>
        <taxon>Eukaryota</taxon>
        <taxon>Metazoa</taxon>
        <taxon>Ecdysozoa</taxon>
        <taxon>Arthropoda</taxon>
        <taxon>Hexapoda</taxon>
        <taxon>Insecta</taxon>
        <taxon>Pterygota</taxon>
        <taxon>Neoptera</taxon>
        <taxon>Endopterygota</taxon>
        <taxon>Hymenoptera</taxon>
        <taxon>Apocrita</taxon>
        <taxon>Ichneumonoidea</taxon>
        <taxon>Braconidae</taxon>
        <taxon>Aphidiinae</taxon>
        <taxon>Aphidius</taxon>
    </lineage>
</organism>
<dbReference type="Pfam" id="PF04499">
    <property type="entry name" value="SAPS"/>
    <property type="match status" value="1"/>
</dbReference>
<evidence type="ECO:0000313" key="3">
    <source>
        <dbReference type="Proteomes" id="UP000639338"/>
    </source>
</evidence>
<name>A0A835CQR5_APHGI</name>
<dbReference type="GO" id="GO:0019903">
    <property type="term" value="F:protein phosphatase binding"/>
    <property type="evidence" value="ECO:0007669"/>
    <property type="project" value="InterPro"/>
</dbReference>
<protein>
    <submittedName>
        <fullName evidence="2">Uncharacterized protein</fullName>
    </submittedName>
</protein>
<dbReference type="Proteomes" id="UP000639338">
    <property type="component" value="Unassembled WGS sequence"/>
</dbReference>
<dbReference type="AlphaFoldDB" id="A0A835CQR5"/>
<reference evidence="2 3" key="1">
    <citation type="submission" date="2020-08" db="EMBL/GenBank/DDBJ databases">
        <title>Aphidius gifuensis genome sequencing and assembly.</title>
        <authorList>
            <person name="Du Z."/>
        </authorList>
    </citation>
    <scope>NUCLEOTIDE SEQUENCE [LARGE SCALE GENOMIC DNA]</scope>
    <source>
        <strain evidence="2">YNYX2018</strain>
        <tissue evidence="2">Adults</tissue>
    </source>
</reference>
<accession>A0A835CQR5</accession>
<proteinExistence type="inferred from homology"/>
<comment type="similarity">
    <text evidence="1">Belongs to the SAPS family.</text>
</comment>
<dbReference type="OrthoDB" id="295029at2759"/>
<evidence type="ECO:0000313" key="2">
    <source>
        <dbReference type="EMBL" id="KAF7993164.1"/>
    </source>
</evidence>
<gene>
    <name evidence="2" type="ORF">HCN44_006224</name>
</gene>
<keyword evidence="3" id="KW-1185">Reference proteome</keyword>
<dbReference type="InterPro" id="IPR007587">
    <property type="entry name" value="SAPS"/>
</dbReference>